<evidence type="ECO:0000256" key="1">
    <source>
        <dbReference type="SAM" id="MobiDB-lite"/>
    </source>
</evidence>
<evidence type="ECO:0000313" key="3">
    <source>
        <dbReference type="Proteomes" id="UP001205105"/>
    </source>
</evidence>
<feature type="compositionally biased region" description="Low complexity" evidence="1">
    <location>
        <begin position="8"/>
        <end position="33"/>
    </location>
</feature>
<dbReference type="Proteomes" id="UP001205105">
    <property type="component" value="Unassembled WGS sequence"/>
</dbReference>
<accession>A0AAD5E097</accession>
<gene>
    <name evidence="2" type="ORF">COHA_000640</name>
</gene>
<protein>
    <submittedName>
        <fullName evidence="2">Uncharacterized protein</fullName>
    </submittedName>
</protein>
<sequence>MTPMGADSGAHSSAEASSSQQQSHSQPPHRSLSVHWAEALEQHSQRPHTPLHALCAPDKPCLKPQQTAFPYLEEAAQLEGLMRRPRAMLAALQLDGGGGAPLQVHQPAAAKKRSRMAAFGQ</sequence>
<feature type="region of interest" description="Disordered" evidence="1">
    <location>
        <begin position="1"/>
        <end position="52"/>
    </location>
</feature>
<evidence type="ECO:0000313" key="2">
    <source>
        <dbReference type="EMBL" id="KAI7845908.1"/>
    </source>
</evidence>
<comment type="caution">
    <text evidence="2">The sequence shown here is derived from an EMBL/GenBank/DDBJ whole genome shotgun (WGS) entry which is preliminary data.</text>
</comment>
<keyword evidence="3" id="KW-1185">Reference proteome</keyword>
<feature type="region of interest" description="Disordered" evidence="1">
    <location>
        <begin position="99"/>
        <end position="121"/>
    </location>
</feature>
<reference evidence="2" key="1">
    <citation type="submission" date="2020-11" db="EMBL/GenBank/DDBJ databases">
        <title>Chlorella ohadii genome sequencing and assembly.</title>
        <authorList>
            <person name="Murik O."/>
            <person name="Treves H."/>
            <person name="Kedem I."/>
            <person name="Shotland Y."/>
            <person name="Kaplan A."/>
        </authorList>
    </citation>
    <scope>NUCLEOTIDE SEQUENCE</scope>
    <source>
        <strain evidence="2">1</strain>
    </source>
</reference>
<dbReference type="EMBL" id="JADXDR010000012">
    <property type="protein sequence ID" value="KAI7845908.1"/>
    <property type="molecule type" value="Genomic_DNA"/>
</dbReference>
<proteinExistence type="predicted"/>
<name>A0AAD5E097_9CHLO</name>
<dbReference type="AlphaFoldDB" id="A0AAD5E097"/>
<organism evidence="2 3">
    <name type="scientific">Chlorella ohadii</name>
    <dbReference type="NCBI Taxonomy" id="2649997"/>
    <lineage>
        <taxon>Eukaryota</taxon>
        <taxon>Viridiplantae</taxon>
        <taxon>Chlorophyta</taxon>
        <taxon>core chlorophytes</taxon>
        <taxon>Trebouxiophyceae</taxon>
        <taxon>Chlorellales</taxon>
        <taxon>Chlorellaceae</taxon>
        <taxon>Chlorella clade</taxon>
        <taxon>Chlorella</taxon>
    </lineage>
</organism>